<dbReference type="EMBL" id="JBGFUD010023316">
    <property type="protein sequence ID" value="MFH4984912.1"/>
    <property type="molecule type" value="Genomic_DNA"/>
</dbReference>
<comment type="caution">
    <text evidence="1">The sequence shown here is derived from an EMBL/GenBank/DDBJ whole genome shotgun (WGS) entry which is preliminary data.</text>
</comment>
<gene>
    <name evidence="1" type="ORF">AB6A40_011621</name>
</gene>
<dbReference type="AlphaFoldDB" id="A0ABD6F0A4"/>
<name>A0ABD6F0A4_9BILA</name>
<reference evidence="1 2" key="1">
    <citation type="submission" date="2024-08" db="EMBL/GenBank/DDBJ databases">
        <title>Gnathostoma spinigerum genome.</title>
        <authorList>
            <person name="Gonzalez-Bertolin B."/>
            <person name="Monzon S."/>
            <person name="Zaballos A."/>
            <person name="Jimenez P."/>
            <person name="Dekumyoy P."/>
            <person name="Varona S."/>
            <person name="Cuesta I."/>
            <person name="Sumanam S."/>
            <person name="Adisakwattana P."/>
            <person name="Gasser R.B."/>
            <person name="Hernandez-Gonzalez A."/>
            <person name="Young N.D."/>
            <person name="Perteguer M.J."/>
        </authorList>
    </citation>
    <scope>NUCLEOTIDE SEQUENCE [LARGE SCALE GENOMIC DNA]</scope>
    <source>
        <strain evidence="1">AL3</strain>
        <tissue evidence="1">Liver</tissue>
    </source>
</reference>
<dbReference type="Proteomes" id="UP001608902">
    <property type="component" value="Unassembled WGS sequence"/>
</dbReference>
<evidence type="ECO:0000313" key="1">
    <source>
        <dbReference type="EMBL" id="MFH4984912.1"/>
    </source>
</evidence>
<proteinExistence type="predicted"/>
<organism evidence="1 2">
    <name type="scientific">Gnathostoma spinigerum</name>
    <dbReference type="NCBI Taxonomy" id="75299"/>
    <lineage>
        <taxon>Eukaryota</taxon>
        <taxon>Metazoa</taxon>
        <taxon>Ecdysozoa</taxon>
        <taxon>Nematoda</taxon>
        <taxon>Chromadorea</taxon>
        <taxon>Rhabditida</taxon>
        <taxon>Spirurina</taxon>
        <taxon>Gnathostomatomorpha</taxon>
        <taxon>Gnathostomatoidea</taxon>
        <taxon>Gnathostomatidae</taxon>
        <taxon>Gnathostoma</taxon>
    </lineage>
</organism>
<keyword evidence="2" id="KW-1185">Reference proteome</keyword>
<sequence>MRFWKSWPQRQQKIINASSYQTSSALFGILFMEIEEKNISRLIQMDAPQSSTSHSETEHCSNEKARAEALNCRHLKEFTAKSGRGIAKFTRDSMKRTIQ</sequence>
<accession>A0ABD6F0A4</accession>
<evidence type="ECO:0000313" key="2">
    <source>
        <dbReference type="Proteomes" id="UP001608902"/>
    </source>
</evidence>
<protein>
    <submittedName>
        <fullName evidence="1">Uncharacterized protein</fullName>
    </submittedName>
</protein>